<keyword evidence="4" id="KW-1185">Reference proteome</keyword>
<reference evidence="4" key="1">
    <citation type="journal article" date="2022" name="Int. J. Syst. Evol. Microbiol.">
        <title>Anaeromyxobacter oryzae sp. nov., Anaeromyxobacter diazotrophicus sp. nov. and Anaeromyxobacter paludicola sp. nov., isolated from paddy soils.</title>
        <authorList>
            <person name="Itoh H."/>
            <person name="Xu Z."/>
            <person name="Mise K."/>
            <person name="Masuda Y."/>
            <person name="Ushijima N."/>
            <person name="Hayakawa C."/>
            <person name="Shiratori Y."/>
            <person name="Senoo K."/>
        </authorList>
    </citation>
    <scope>NUCLEOTIDE SEQUENCE [LARGE SCALE GENOMIC DNA]</scope>
    <source>
        <strain evidence="4">Red630</strain>
    </source>
</reference>
<dbReference type="Pfam" id="PF11066">
    <property type="entry name" value="DUF2867"/>
    <property type="match status" value="1"/>
</dbReference>
<gene>
    <name evidence="3" type="ORF">AMPC_10480</name>
</gene>
<evidence type="ECO:0000256" key="1">
    <source>
        <dbReference type="SAM" id="Phobius"/>
    </source>
</evidence>
<feature type="domain" description="NAD(P)-binding" evidence="2">
    <location>
        <begin position="11"/>
        <end position="127"/>
    </location>
</feature>
<sequence length="489" mass="53597">MDARRPILVTGATGYVGGRLAPRLVELGERVRVLAREPGRLAGRPWLGKVEVVAGDVLRPETLGAALRDARAACYLVHSMAGSRGFHERDLRAAATFAAAAREAGVERIVYLGGLGAGPELSPHLRSRQETGDALRAAGVPVVELRAGIVVGSGSVSFEMIRYLTERLPVMICPRWVYRRIQPIAIRDVLAYLAAALALPAGEGLTVEIGGADVLTYRDLMLGYARLRGLKRLLVPVPALTPGLSARWVHLVTPVPARLARPLVEGLRADVVVRDDSARRLFPEIRPMGYEPALRLALEKLDRGETETSWTDPLVSSQGDVPPVQLTTERGLVVERRQLKVAAPRETVFRAFTGLGGARGWLYADWAWKLRGAADRLLGGVGFRRGRRHPDELRPGDALDFWRVEAVEPDRLLRLRAEMKVPGRAWLQFEANPIAGGEVLLTQTAFFAPRGLGGLLYWYLLYPIHGLIFSNLVRRVAERARALAAAEGR</sequence>
<dbReference type="InterPro" id="IPR021295">
    <property type="entry name" value="DUF2867"/>
</dbReference>
<dbReference type="Proteomes" id="UP001162734">
    <property type="component" value="Chromosome"/>
</dbReference>
<evidence type="ECO:0000259" key="2">
    <source>
        <dbReference type="Pfam" id="PF13460"/>
    </source>
</evidence>
<dbReference type="Gene3D" id="3.40.50.720">
    <property type="entry name" value="NAD(P)-binding Rossmann-like Domain"/>
    <property type="match status" value="1"/>
</dbReference>
<dbReference type="EMBL" id="AP025592">
    <property type="protein sequence ID" value="BDG07935.1"/>
    <property type="molecule type" value="Genomic_DNA"/>
</dbReference>
<feature type="transmembrane region" description="Helical" evidence="1">
    <location>
        <begin position="455"/>
        <end position="473"/>
    </location>
</feature>
<protein>
    <submittedName>
        <fullName evidence="3">NAD(P)-dependent oxidoreductase</fullName>
    </submittedName>
</protein>
<dbReference type="InterPro" id="IPR036291">
    <property type="entry name" value="NAD(P)-bd_dom_sf"/>
</dbReference>
<dbReference type="InterPro" id="IPR016040">
    <property type="entry name" value="NAD(P)-bd_dom"/>
</dbReference>
<dbReference type="RefSeq" id="WP_248344957.1">
    <property type="nucleotide sequence ID" value="NZ_AP025592.1"/>
</dbReference>
<proteinExistence type="predicted"/>
<keyword evidence="1" id="KW-0812">Transmembrane</keyword>
<dbReference type="InterPro" id="IPR023393">
    <property type="entry name" value="START-like_dom_sf"/>
</dbReference>
<organism evidence="3 4">
    <name type="scientific">Anaeromyxobacter paludicola</name>
    <dbReference type="NCBI Taxonomy" id="2918171"/>
    <lineage>
        <taxon>Bacteria</taxon>
        <taxon>Pseudomonadati</taxon>
        <taxon>Myxococcota</taxon>
        <taxon>Myxococcia</taxon>
        <taxon>Myxococcales</taxon>
        <taxon>Cystobacterineae</taxon>
        <taxon>Anaeromyxobacteraceae</taxon>
        <taxon>Anaeromyxobacter</taxon>
    </lineage>
</organism>
<accession>A0ABN6N7H6</accession>
<dbReference type="Gene3D" id="3.30.530.20">
    <property type="match status" value="1"/>
</dbReference>
<name>A0ABN6N7H6_9BACT</name>
<dbReference type="SUPFAM" id="SSF55961">
    <property type="entry name" value="Bet v1-like"/>
    <property type="match status" value="1"/>
</dbReference>
<keyword evidence="1" id="KW-0472">Membrane</keyword>
<evidence type="ECO:0000313" key="4">
    <source>
        <dbReference type="Proteomes" id="UP001162734"/>
    </source>
</evidence>
<dbReference type="PANTHER" id="PTHR12126:SF11">
    <property type="entry name" value="NADH DEHYDROGENASE [UBIQUINONE] 1 ALPHA SUBCOMPLEX SUBUNIT 9, MITOCHONDRIAL"/>
    <property type="match status" value="1"/>
</dbReference>
<dbReference type="InterPro" id="IPR051207">
    <property type="entry name" value="ComplexI_NDUFA9_subunit"/>
</dbReference>
<dbReference type="SUPFAM" id="SSF51735">
    <property type="entry name" value="NAD(P)-binding Rossmann-fold domains"/>
    <property type="match status" value="1"/>
</dbReference>
<keyword evidence="1" id="KW-1133">Transmembrane helix</keyword>
<evidence type="ECO:0000313" key="3">
    <source>
        <dbReference type="EMBL" id="BDG07935.1"/>
    </source>
</evidence>
<dbReference type="PANTHER" id="PTHR12126">
    <property type="entry name" value="NADH-UBIQUINONE OXIDOREDUCTASE 39 KDA SUBUNIT-RELATED"/>
    <property type="match status" value="1"/>
</dbReference>
<dbReference type="Pfam" id="PF13460">
    <property type="entry name" value="NAD_binding_10"/>
    <property type="match status" value="1"/>
</dbReference>